<dbReference type="FunFam" id="1.10.418.10:FF:000051">
    <property type="entry name" value="Abnormal spindle-like microcephaly-associated protein homolog"/>
    <property type="match status" value="1"/>
</dbReference>
<organism evidence="14 15">
    <name type="scientific">Diploptera punctata</name>
    <name type="common">Pacific beetle cockroach</name>
    <dbReference type="NCBI Taxonomy" id="6984"/>
    <lineage>
        <taxon>Eukaryota</taxon>
        <taxon>Metazoa</taxon>
        <taxon>Ecdysozoa</taxon>
        <taxon>Arthropoda</taxon>
        <taxon>Hexapoda</taxon>
        <taxon>Insecta</taxon>
        <taxon>Pterygota</taxon>
        <taxon>Neoptera</taxon>
        <taxon>Polyneoptera</taxon>
        <taxon>Dictyoptera</taxon>
        <taxon>Blattodea</taxon>
        <taxon>Blaberoidea</taxon>
        <taxon>Blaberidae</taxon>
        <taxon>Diplopterinae</taxon>
        <taxon>Diploptera</taxon>
    </lineage>
</organism>
<evidence type="ECO:0000256" key="7">
    <source>
        <dbReference type="ARBA" id="ARBA00022776"/>
    </source>
</evidence>
<dbReference type="EMBL" id="JASPKZ010006056">
    <property type="protein sequence ID" value="KAJ9587882.1"/>
    <property type="molecule type" value="Genomic_DNA"/>
</dbReference>
<keyword evidence="6" id="KW-0677">Repeat</keyword>
<evidence type="ECO:0000256" key="9">
    <source>
        <dbReference type="ARBA" id="ARBA00023054"/>
    </source>
</evidence>
<keyword evidence="5" id="KW-0132">Cell division</keyword>
<keyword evidence="7" id="KW-0498">Mitosis</keyword>
<dbReference type="CDD" id="cd23767">
    <property type="entry name" value="IQCD"/>
    <property type="match status" value="1"/>
</dbReference>
<keyword evidence="4" id="KW-0597">Phosphoprotein</keyword>
<feature type="domain" description="Calponin-homology (CH)" evidence="13">
    <location>
        <begin position="1025"/>
        <end position="1157"/>
    </location>
</feature>
<keyword evidence="15" id="KW-1185">Reference proteome</keyword>
<dbReference type="PROSITE" id="PS50096">
    <property type="entry name" value="IQ"/>
    <property type="match status" value="7"/>
</dbReference>
<dbReference type="Proteomes" id="UP001233999">
    <property type="component" value="Unassembled WGS sequence"/>
</dbReference>
<dbReference type="SMART" id="SM00015">
    <property type="entry name" value="IQ"/>
    <property type="match status" value="27"/>
</dbReference>
<dbReference type="Gene3D" id="1.20.5.190">
    <property type="match status" value="5"/>
</dbReference>
<dbReference type="GO" id="GO:0005634">
    <property type="term" value="C:nucleus"/>
    <property type="evidence" value="ECO:0007669"/>
    <property type="project" value="UniProtKB-SubCell"/>
</dbReference>
<feature type="region of interest" description="Disordered" evidence="12">
    <location>
        <begin position="129"/>
        <end position="151"/>
    </location>
</feature>
<dbReference type="GO" id="GO:0051301">
    <property type="term" value="P:cell division"/>
    <property type="evidence" value="ECO:0007669"/>
    <property type="project" value="UniProtKB-KW"/>
</dbReference>
<reference evidence="14" key="2">
    <citation type="submission" date="2023-05" db="EMBL/GenBank/DDBJ databases">
        <authorList>
            <person name="Fouks B."/>
        </authorList>
    </citation>
    <scope>NUCLEOTIDE SEQUENCE</scope>
    <source>
        <strain evidence="14">Stay&amp;Tobe</strain>
        <tissue evidence="14">Testes</tissue>
    </source>
</reference>
<dbReference type="PANTHER" id="PTHR22706">
    <property type="entry name" value="ASSEMBLY FACTOR FOR SPINDLE MICROTUBULES"/>
    <property type="match status" value="1"/>
</dbReference>
<accession>A0AAD7ZXA7</accession>
<dbReference type="PROSITE" id="PS50021">
    <property type="entry name" value="CH"/>
    <property type="match status" value="1"/>
</dbReference>
<keyword evidence="10" id="KW-0539">Nucleus</keyword>
<feature type="compositionally biased region" description="Polar residues" evidence="12">
    <location>
        <begin position="140"/>
        <end position="151"/>
    </location>
</feature>
<evidence type="ECO:0000256" key="11">
    <source>
        <dbReference type="ARBA" id="ARBA00023306"/>
    </source>
</evidence>
<keyword evidence="11" id="KW-0131">Cell cycle</keyword>
<gene>
    <name evidence="14" type="ORF">L9F63_018694</name>
</gene>
<evidence type="ECO:0000256" key="3">
    <source>
        <dbReference type="ARBA" id="ARBA00022490"/>
    </source>
</evidence>
<sequence length="2487" mass="291105">MKQSRPKAVFRVGVTVFSVAESEEKACSIQLEKLPPEESGFKFSDTHFIVDGCQEKVLEIEWTPTEAGKWRYVIQVKSNHRLKLDITITCSCVDPRKGKKNVRPLRAHNSTSNVLAVKTGIKTCSQMKNSFSHGERKKSPNQSTKSAVNSEKLNSKYDFNMKNEKFASIKGNKLPPCTVPSTPTRRETYTVESNKENFKQLQKSTKPQNIAITCPDLRKPTNLRVTHNISESKNVGNVNEFEFLIDKPFMHINTPPTNEKENGATSLRRKTFDSHPGRPLERRIQPEKSTNSRKSEQNFKDKLDSLCLTPASTSVYRTENIISPDSKRFPPYTDTLTSDRRMTYNEFLSNSKFENESVFCTEEIVYTARKVKHSVSTLASDSPVKFNDSLEVFEAPEDSTKKWNEWQMRNCIKSDTSSRGSEKNSDSYFSPRCRILYPMKTTNVRKDLFFEDNLDTCNGEPLNLSSAKNNDLVTCSTIVKKLDNVSFSPTKTTNVCKGLFSVDDLDSFNVEPLNLSSDTYNKSESSFQEMSLHMFDTNNQEHVNNQTSCNASNLELSLLPEDSTAREVIEAGLWVESSQKQNVPMTKIHSDFACNLDTIGEESIETTFTERKNNTSEIETVKLEKKETDEVYLEISPPKSQISMFTDTAEKRKKISGIKGWSKFSTRSRIPHLSNHRKGAIHKWPISACNIAGKKRHTERSQPSEINNKRRILNDGSISEGKNTATGMSTKKSLKASIPCTPILKLNLKKPKEEPVTLYNPDSILNSFANPNIFGPTTTSEPFTTSAVYYDEQWLQEKEREFTKWLNSILTPPAELDSTTEIPKVDVAELWAQSCRKQEIELAPTREMVSSEYHTQHRLDALRKAACLLFRTEEIAQVLSKVVVQVDKKLIAIRGDRDIHLDFGLKCSVMKLLLNYNPLWLRIGLETVYGRTVSLESNSDVRGLTKFIMTHLLSDSFIQNQFTHPTVSHLYLTGFDEAMKKFILKKFLLLVYFLDKSKEKRLISHDPCLFCRNAELKVSRIFIGKSSREILLSFSRELLSGIGDITKHLKSLGYVVTQNQTYLDEFQYAVSCLGVDLRDGVRLTRVMEIILQKRFLLRELRVPAVSRLQKIHNVSVAITALKNAGYILTGGITAKDICDGHREKTLSLLWQIIYKFQIPRFGAAATKIQKWWRQQMLKFEIEKRIKARQMAKLTMAAITIQSSWRKYSAQKTFNGLKEEAKLRHKAAIIIQKNWKAYMNCKMYKHTLHSIKKIQTWYRNVKIMKLERSEVLNRRQLLVNFQANCRGYLFRKRLECLRRTAAALKIQTWYRRQIMHQKIQTLIPFVKKCIEEKQKSKAAVIIQKRLRATLHMRLQRAHFLRLKAAAITLQNRFRAVRLAKYQRNVYIQQKSAAIYIQNKFRARKLMKSQQQKFIQLRDTAINIQRKFRAKHLMREQRQKYLLQRSAAITIQNKFRATKLMLIERQNFIQLKNSVIKIQTLFRMTILMRKERQIYLLQKSAATTIQKKFRAMKLMKTDKQKFLQLKHASLVIQRKFRALILMRQQRQKYMLERSSVIAIQNKFRAMIAMKLQRKQFQEMRSATITIQNRFRTTKEMQSKRREFIKLKTATIAIQRRFRATMLMKEQRERYLLHRSAAITIQNRFRATKEMQSKRREFIKLKTATIAIQRRFRATMLMKEQRERYLLHRSAAITIQNRFRATKEMQLKRSEFIKLKTATIAIQRRFRATMLMKEQREGYLLHRSAAITIQNRFRATKEMQLKRSEFIKLAAATIAIQRKFRATMLTKEQRETYLLHRSAAITIQNRFRATKEMQLKHSEFIKLKTAAIAIQRRFRATMLMKEQREGYLLHRSAAITIQNRFRATKEMQLKRSEFIKLAAATIAIQRKFRATMLMKEQRETYLLHRSAAITIQNRFRATKEMQLKHSEFIKLKTAAIAIQRRFRATMLMKEQREGYLLHRSAAITIQNRFRATKEMQLKRSEFIKLKTVAIAIQRRFRATVLMREQKKKYQLKKSAAVTIQKFYRASKQSKIQRENFCQLKQATIFIQGRFRATLIRRHDRKKYLSLRSAAITIQNKLRATKQMQLQRKQFQEKKSAAIRIQRWYRTSMLMICERRKFILQRQATVLIQRKYRAYKLMISERQNFMKLKNATLIIQRKLRAVIKMQEEKSHYQLLQSTAIRMQCIYRRNLLVKRERENEIKRNLAAEVIQRVFRNYISRKNNGEMLKKREEENKRIAAAVKIQSLWRGYATRKTGTVVMKAVRERVLSTIRIALPDKILTTRSLTALTAVNSKSIGILTWAFMELANNLHLISFLCVDISKTEVINKIFDHMKNANRSEAYKEMCMYATKILINLSKYEKTVDEVWKIPGNLMTIANMMCAWYAKNDELFCNCCTLLWLFAKCRERAEQMLKDAYFKERLLHCYKQLKRKQEHPHALVKGLYNSTTKRKTKFSLPSTEPDWRNTGISQKRTFENAFFAVKCVMKEINLEFE</sequence>
<name>A0AAD7ZXA7_DIPPU</name>
<dbReference type="Pfam" id="PF00307">
    <property type="entry name" value="CH"/>
    <property type="match status" value="1"/>
</dbReference>
<evidence type="ECO:0000256" key="8">
    <source>
        <dbReference type="ARBA" id="ARBA00022860"/>
    </source>
</evidence>
<reference evidence="14" key="1">
    <citation type="journal article" date="2023" name="IScience">
        <title>Live-bearing cockroach genome reveals convergent evolutionary mechanisms linked to viviparity in insects and beyond.</title>
        <authorList>
            <person name="Fouks B."/>
            <person name="Harrison M.C."/>
            <person name="Mikhailova A.A."/>
            <person name="Marchal E."/>
            <person name="English S."/>
            <person name="Carruthers M."/>
            <person name="Jennings E.C."/>
            <person name="Chiamaka E.L."/>
            <person name="Frigard R.A."/>
            <person name="Pippel M."/>
            <person name="Attardo G.M."/>
            <person name="Benoit J.B."/>
            <person name="Bornberg-Bauer E."/>
            <person name="Tobe S.S."/>
        </authorList>
    </citation>
    <scope>NUCLEOTIDE SEQUENCE</scope>
    <source>
        <strain evidence="14">Stay&amp;Tobe</strain>
    </source>
</reference>
<dbReference type="SUPFAM" id="SSF47576">
    <property type="entry name" value="Calponin-homology domain, CH-domain"/>
    <property type="match status" value="1"/>
</dbReference>
<keyword evidence="8" id="KW-0112">Calmodulin-binding</keyword>
<comment type="caution">
    <text evidence="14">The sequence shown here is derived from an EMBL/GenBank/DDBJ whole genome shotgun (WGS) entry which is preliminary data.</text>
</comment>
<dbReference type="GO" id="GO:0000278">
    <property type="term" value="P:mitotic cell cycle"/>
    <property type="evidence" value="ECO:0007669"/>
    <property type="project" value="TreeGrafter"/>
</dbReference>
<keyword evidence="3" id="KW-0963">Cytoplasm</keyword>
<dbReference type="SMART" id="SM00033">
    <property type="entry name" value="CH"/>
    <property type="match status" value="1"/>
</dbReference>
<dbReference type="Pfam" id="PF00612">
    <property type="entry name" value="IQ"/>
    <property type="match status" value="4"/>
</dbReference>
<dbReference type="GO" id="GO:0005737">
    <property type="term" value="C:cytoplasm"/>
    <property type="evidence" value="ECO:0007669"/>
    <property type="project" value="UniProtKB-SubCell"/>
</dbReference>
<dbReference type="InterPro" id="IPR001715">
    <property type="entry name" value="CH_dom"/>
</dbReference>
<dbReference type="PANTHER" id="PTHR22706:SF1">
    <property type="entry name" value="ASSEMBLY FACTOR FOR SPINDLE MICROTUBULES"/>
    <property type="match status" value="1"/>
</dbReference>
<comment type="subcellular location">
    <subcellularLocation>
        <location evidence="2">Cytoplasm</location>
    </subcellularLocation>
    <subcellularLocation>
        <location evidence="1">Nucleus</location>
    </subcellularLocation>
</comment>
<evidence type="ECO:0000259" key="13">
    <source>
        <dbReference type="PROSITE" id="PS50021"/>
    </source>
</evidence>
<proteinExistence type="predicted"/>
<dbReference type="GO" id="GO:0000922">
    <property type="term" value="C:spindle pole"/>
    <property type="evidence" value="ECO:0007669"/>
    <property type="project" value="TreeGrafter"/>
</dbReference>
<dbReference type="CDD" id="cd21223">
    <property type="entry name" value="CH_ASPM_rpt1"/>
    <property type="match status" value="1"/>
</dbReference>
<evidence type="ECO:0000256" key="1">
    <source>
        <dbReference type="ARBA" id="ARBA00004123"/>
    </source>
</evidence>
<evidence type="ECO:0000256" key="6">
    <source>
        <dbReference type="ARBA" id="ARBA00022737"/>
    </source>
</evidence>
<protein>
    <recommendedName>
        <fullName evidence="13">Calponin-homology (CH) domain-containing protein</fullName>
    </recommendedName>
</protein>
<evidence type="ECO:0000256" key="12">
    <source>
        <dbReference type="SAM" id="MobiDB-lite"/>
    </source>
</evidence>
<dbReference type="Pfam" id="PF15780">
    <property type="entry name" value="ASH"/>
    <property type="match status" value="1"/>
</dbReference>
<keyword evidence="9" id="KW-0175">Coiled coil</keyword>
<dbReference type="GO" id="GO:0005516">
    <property type="term" value="F:calmodulin binding"/>
    <property type="evidence" value="ECO:0007669"/>
    <property type="project" value="UniProtKB-KW"/>
</dbReference>
<dbReference type="InterPro" id="IPR051185">
    <property type="entry name" value="ASPM"/>
</dbReference>
<evidence type="ECO:0000313" key="14">
    <source>
        <dbReference type="EMBL" id="KAJ9587882.1"/>
    </source>
</evidence>
<evidence type="ECO:0000256" key="5">
    <source>
        <dbReference type="ARBA" id="ARBA00022618"/>
    </source>
</evidence>
<dbReference type="GO" id="GO:0007051">
    <property type="term" value="P:spindle organization"/>
    <property type="evidence" value="ECO:0007669"/>
    <property type="project" value="TreeGrafter"/>
</dbReference>
<feature type="region of interest" description="Disordered" evidence="12">
    <location>
        <begin position="252"/>
        <end position="297"/>
    </location>
</feature>
<evidence type="ECO:0000256" key="2">
    <source>
        <dbReference type="ARBA" id="ARBA00004496"/>
    </source>
</evidence>
<evidence type="ECO:0000256" key="4">
    <source>
        <dbReference type="ARBA" id="ARBA00022553"/>
    </source>
</evidence>
<dbReference type="Gene3D" id="1.10.418.10">
    <property type="entry name" value="Calponin-like domain"/>
    <property type="match status" value="1"/>
</dbReference>
<evidence type="ECO:0000256" key="10">
    <source>
        <dbReference type="ARBA" id="ARBA00023242"/>
    </source>
</evidence>
<dbReference type="InterPro" id="IPR031549">
    <property type="entry name" value="ASH"/>
</dbReference>
<dbReference type="InterPro" id="IPR000048">
    <property type="entry name" value="IQ_motif_EF-hand-BS"/>
</dbReference>
<dbReference type="InterPro" id="IPR036872">
    <property type="entry name" value="CH_dom_sf"/>
</dbReference>
<feature type="compositionally biased region" description="Basic and acidic residues" evidence="12">
    <location>
        <begin position="270"/>
        <end position="286"/>
    </location>
</feature>
<evidence type="ECO:0000313" key="15">
    <source>
        <dbReference type="Proteomes" id="UP001233999"/>
    </source>
</evidence>
<dbReference type="GO" id="GO:0051295">
    <property type="term" value="P:establishment of meiotic spindle localization"/>
    <property type="evidence" value="ECO:0007669"/>
    <property type="project" value="TreeGrafter"/>
</dbReference>